<dbReference type="PANTHER" id="PTHR47634">
    <property type="entry name" value="PROTEIN KINASE DOMAIN-CONTAINING PROTEIN-RELATED"/>
    <property type="match status" value="1"/>
</dbReference>
<evidence type="ECO:0000256" key="3">
    <source>
        <dbReference type="ARBA" id="ARBA00022679"/>
    </source>
</evidence>
<evidence type="ECO:0000256" key="6">
    <source>
        <dbReference type="ARBA" id="ARBA00022840"/>
    </source>
</evidence>
<dbReference type="Gene3D" id="3.30.200.20">
    <property type="entry name" value="Phosphorylase Kinase, domain 1"/>
    <property type="match status" value="1"/>
</dbReference>
<dbReference type="Proteomes" id="UP000033647">
    <property type="component" value="Unassembled WGS sequence"/>
</dbReference>
<keyword evidence="3" id="KW-0808">Transferase</keyword>
<keyword evidence="12" id="KW-1185">Reference proteome</keyword>
<dbReference type="GO" id="GO:0050684">
    <property type="term" value="P:regulation of mRNA processing"/>
    <property type="evidence" value="ECO:0007669"/>
    <property type="project" value="TreeGrafter"/>
</dbReference>
<name>A0A0F4GQ64_9PEZI</name>
<evidence type="ECO:0000256" key="8">
    <source>
        <dbReference type="ARBA" id="ARBA00048679"/>
    </source>
</evidence>
<proteinExistence type="predicted"/>
<evidence type="ECO:0000256" key="1">
    <source>
        <dbReference type="ARBA" id="ARBA00012513"/>
    </source>
</evidence>
<accession>A0A0F4GQ64</accession>
<organism evidence="11 12">
    <name type="scientific">Zymoseptoria brevis</name>
    <dbReference type="NCBI Taxonomy" id="1047168"/>
    <lineage>
        <taxon>Eukaryota</taxon>
        <taxon>Fungi</taxon>
        <taxon>Dikarya</taxon>
        <taxon>Ascomycota</taxon>
        <taxon>Pezizomycotina</taxon>
        <taxon>Dothideomycetes</taxon>
        <taxon>Dothideomycetidae</taxon>
        <taxon>Mycosphaerellales</taxon>
        <taxon>Mycosphaerellaceae</taxon>
        <taxon>Zymoseptoria</taxon>
    </lineage>
</organism>
<feature type="region of interest" description="Disordered" evidence="9">
    <location>
        <begin position="30"/>
        <end position="58"/>
    </location>
</feature>
<evidence type="ECO:0000313" key="11">
    <source>
        <dbReference type="EMBL" id="KJX99192.1"/>
    </source>
</evidence>
<dbReference type="SMART" id="SM00220">
    <property type="entry name" value="S_TKc"/>
    <property type="match status" value="1"/>
</dbReference>
<evidence type="ECO:0000256" key="2">
    <source>
        <dbReference type="ARBA" id="ARBA00022527"/>
    </source>
</evidence>
<feature type="domain" description="Protein kinase" evidence="10">
    <location>
        <begin position="89"/>
        <end position="455"/>
    </location>
</feature>
<dbReference type="Pfam" id="PF00069">
    <property type="entry name" value="Pkinase"/>
    <property type="match status" value="2"/>
</dbReference>
<evidence type="ECO:0000256" key="7">
    <source>
        <dbReference type="ARBA" id="ARBA00047899"/>
    </source>
</evidence>
<dbReference type="InterPro" id="IPR011009">
    <property type="entry name" value="Kinase-like_dom_sf"/>
</dbReference>
<keyword evidence="6" id="KW-0067">ATP-binding</keyword>
<reference evidence="11 12" key="1">
    <citation type="submission" date="2015-03" db="EMBL/GenBank/DDBJ databases">
        <title>RNA-seq based gene annotation and comparative genomics of four Zymoseptoria species reveal species-specific pathogenicity related genes and transposable element activity.</title>
        <authorList>
            <person name="Grandaubert J."/>
            <person name="Bhattacharyya A."/>
            <person name="Stukenbrock E.H."/>
        </authorList>
    </citation>
    <scope>NUCLEOTIDE SEQUENCE [LARGE SCALE GENOMIC DNA]</scope>
    <source>
        <strain evidence="11 12">Zb18110</strain>
    </source>
</reference>
<protein>
    <recommendedName>
        <fullName evidence="1">non-specific serine/threonine protein kinase</fullName>
        <ecNumber evidence="1">2.7.11.1</ecNumber>
    </recommendedName>
</protein>
<dbReference type="InterPro" id="IPR000719">
    <property type="entry name" value="Prot_kinase_dom"/>
</dbReference>
<comment type="catalytic activity">
    <reaction evidence="7">
        <text>L-threonyl-[protein] + ATP = O-phospho-L-threonyl-[protein] + ADP + H(+)</text>
        <dbReference type="Rhea" id="RHEA:46608"/>
        <dbReference type="Rhea" id="RHEA-COMP:11060"/>
        <dbReference type="Rhea" id="RHEA-COMP:11605"/>
        <dbReference type="ChEBI" id="CHEBI:15378"/>
        <dbReference type="ChEBI" id="CHEBI:30013"/>
        <dbReference type="ChEBI" id="CHEBI:30616"/>
        <dbReference type="ChEBI" id="CHEBI:61977"/>
        <dbReference type="ChEBI" id="CHEBI:456216"/>
        <dbReference type="EC" id="2.7.11.1"/>
    </reaction>
</comment>
<comment type="catalytic activity">
    <reaction evidence="8">
        <text>L-seryl-[protein] + ATP = O-phospho-L-seryl-[protein] + ADP + H(+)</text>
        <dbReference type="Rhea" id="RHEA:17989"/>
        <dbReference type="Rhea" id="RHEA-COMP:9863"/>
        <dbReference type="Rhea" id="RHEA-COMP:11604"/>
        <dbReference type="ChEBI" id="CHEBI:15378"/>
        <dbReference type="ChEBI" id="CHEBI:29999"/>
        <dbReference type="ChEBI" id="CHEBI:30616"/>
        <dbReference type="ChEBI" id="CHEBI:83421"/>
        <dbReference type="ChEBI" id="CHEBI:456216"/>
        <dbReference type="EC" id="2.7.11.1"/>
    </reaction>
</comment>
<dbReference type="GO" id="GO:0004674">
    <property type="term" value="F:protein serine/threonine kinase activity"/>
    <property type="evidence" value="ECO:0007669"/>
    <property type="project" value="UniProtKB-KW"/>
</dbReference>
<keyword evidence="2" id="KW-0723">Serine/threonine-protein kinase</keyword>
<dbReference type="GO" id="GO:0000245">
    <property type="term" value="P:spliceosomal complex assembly"/>
    <property type="evidence" value="ECO:0007669"/>
    <property type="project" value="TreeGrafter"/>
</dbReference>
<evidence type="ECO:0000256" key="5">
    <source>
        <dbReference type="ARBA" id="ARBA00022777"/>
    </source>
</evidence>
<feature type="compositionally biased region" description="Polar residues" evidence="9">
    <location>
        <begin position="30"/>
        <end position="39"/>
    </location>
</feature>
<evidence type="ECO:0000313" key="12">
    <source>
        <dbReference type="Proteomes" id="UP000033647"/>
    </source>
</evidence>
<keyword evidence="5 11" id="KW-0418">Kinase</keyword>
<dbReference type="PROSITE" id="PS50011">
    <property type="entry name" value="PROTEIN_KINASE_DOM"/>
    <property type="match status" value="1"/>
</dbReference>
<comment type="caution">
    <text evidence="11">The sequence shown here is derived from an EMBL/GenBank/DDBJ whole genome shotgun (WGS) entry which is preliminary data.</text>
</comment>
<dbReference type="Gene3D" id="1.10.510.10">
    <property type="entry name" value="Transferase(Phosphotransferase) domain 1"/>
    <property type="match status" value="1"/>
</dbReference>
<evidence type="ECO:0000256" key="4">
    <source>
        <dbReference type="ARBA" id="ARBA00022741"/>
    </source>
</evidence>
<sequence>MSLGPVYGQLRSNRAPHALLLQHTSRLFKTTGPRSSYQCSRRRESQVSNTAKQRGGTYDREVDVEDFEEYSPGGYHPVVIGDTFHDGRYRVLHKLGYGGCSTIWLARDQLRNRSVSLKILLASESENDSEGEILRYLGDGDSWDQGKRFIPSLLQEFSIEGPNGRHSCLVQEPAGCSIPELKENSKNFMFPAETARSIAAQLIMGLSYIHAHGVCHADLHLRNLLLRGPDLETLEPDILYKQYRLDTVPIRRIDGAPAQPHAPLYAVYPLNNEMPADQIVDPEVQIIDYGTSFMWPADSTPELHSPALYLPPEDFFSEPITPAADIWTLGVSLYEVLGERPLFESFASDRDDLLADTINALGQPPKRWWDKWAQRQEFFQPDGSYIEDIKRIHTPKFRPLQQRLWQMGRGETRETCEWDVEGGEMRALEELLRSMLKFEPGERATAEELLASEYMVKWAMPAWQRQLQRTG</sequence>
<dbReference type="InterPro" id="IPR051334">
    <property type="entry name" value="SRPK"/>
</dbReference>
<dbReference type="STRING" id="1047168.A0A0F4GQ64"/>
<dbReference type="SUPFAM" id="SSF56112">
    <property type="entry name" value="Protein kinase-like (PK-like)"/>
    <property type="match status" value="1"/>
</dbReference>
<gene>
    <name evidence="11" type="ORF">TI39_contig369g00016</name>
</gene>
<evidence type="ECO:0000256" key="9">
    <source>
        <dbReference type="SAM" id="MobiDB-lite"/>
    </source>
</evidence>
<dbReference type="OrthoDB" id="5979581at2759"/>
<dbReference type="EMBL" id="LAFY01000361">
    <property type="protein sequence ID" value="KJX99192.1"/>
    <property type="molecule type" value="Genomic_DNA"/>
</dbReference>
<keyword evidence="4" id="KW-0547">Nucleotide-binding</keyword>
<dbReference type="PANTHER" id="PTHR47634:SF9">
    <property type="entry name" value="PROTEIN KINASE DOMAIN-CONTAINING PROTEIN-RELATED"/>
    <property type="match status" value="1"/>
</dbReference>
<dbReference type="GO" id="GO:0005524">
    <property type="term" value="F:ATP binding"/>
    <property type="evidence" value="ECO:0007669"/>
    <property type="project" value="UniProtKB-KW"/>
</dbReference>
<evidence type="ECO:0000259" key="10">
    <source>
        <dbReference type="PROSITE" id="PS50011"/>
    </source>
</evidence>
<dbReference type="EC" id="2.7.11.1" evidence="1"/>
<dbReference type="AlphaFoldDB" id="A0A0F4GQ64"/>